<feature type="active site" evidence="11">
    <location>
        <position position="102"/>
    </location>
</feature>
<protein>
    <recommendedName>
        <fullName evidence="11">DNA primase small subunit PriS</fullName>
        <ecNumber evidence="11">2.7.7.-</ecNumber>
    </recommendedName>
</protein>
<comment type="cofactor">
    <cofactor evidence="11">
        <name>Mg(2+)</name>
        <dbReference type="ChEBI" id="CHEBI:18420"/>
    </cofactor>
    <cofactor evidence="11">
        <name>Mn(2+)</name>
        <dbReference type="ChEBI" id="CHEBI:29035"/>
    </cofactor>
</comment>
<keyword evidence="9 11" id="KW-0804">Transcription</keyword>
<keyword evidence="2 11" id="KW-0240">DNA-directed RNA polymerase</keyword>
<keyword evidence="15" id="KW-1185">Reference proteome</keyword>
<dbReference type="Gene3D" id="3.90.920.10">
    <property type="entry name" value="DNA primase, PRIM domain"/>
    <property type="match status" value="1"/>
</dbReference>
<keyword evidence="6 11" id="KW-0235">DNA replication</keyword>
<reference evidence="14 15" key="1">
    <citation type="submission" date="2016-12" db="EMBL/GenBank/DDBJ databases">
        <title>Discovery of methanogenic haloarchaea.</title>
        <authorList>
            <person name="Sorokin D.Y."/>
            <person name="Makarova K.S."/>
            <person name="Abbas B."/>
            <person name="Ferrer M."/>
            <person name="Golyshin P.N."/>
        </authorList>
    </citation>
    <scope>NUCLEOTIDE SEQUENCE [LARGE SCALE GENOMIC DNA]</scope>
    <source>
        <strain evidence="14">AMET1</strain>
    </source>
</reference>
<dbReference type="HAMAP" id="MF_00700">
    <property type="entry name" value="DNA_primase_sml_arc"/>
    <property type="match status" value="1"/>
</dbReference>
<comment type="subunit">
    <text evidence="11">Heterodimer of a small subunit (PriS) and a large subunit (PriL).</text>
</comment>
<dbReference type="InterPro" id="IPR023639">
    <property type="entry name" value="DNA_primase_ssu_PriS"/>
</dbReference>
<evidence type="ECO:0000256" key="13">
    <source>
        <dbReference type="RuleBase" id="RU004224"/>
    </source>
</evidence>
<gene>
    <name evidence="11" type="primary">priS</name>
    <name evidence="14" type="ORF">AMET1_0395</name>
</gene>
<evidence type="ECO:0000256" key="9">
    <source>
        <dbReference type="ARBA" id="ARBA00023163"/>
    </source>
</evidence>
<dbReference type="GO" id="GO:0003899">
    <property type="term" value="F:DNA-directed RNA polymerase activity"/>
    <property type="evidence" value="ECO:0007669"/>
    <property type="project" value="UniProtKB-UniRule"/>
</dbReference>
<dbReference type="CDD" id="cd04860">
    <property type="entry name" value="AE_Prim_S"/>
    <property type="match status" value="1"/>
</dbReference>
<evidence type="ECO:0000256" key="7">
    <source>
        <dbReference type="ARBA" id="ARBA00022723"/>
    </source>
</evidence>
<evidence type="ECO:0000256" key="5">
    <source>
        <dbReference type="ARBA" id="ARBA00022695"/>
    </source>
</evidence>
<evidence type="ECO:0000256" key="10">
    <source>
        <dbReference type="ARBA" id="ARBA00023211"/>
    </source>
</evidence>
<keyword evidence="3 11" id="KW-0639">Primosome</keyword>
<evidence type="ECO:0000256" key="6">
    <source>
        <dbReference type="ARBA" id="ARBA00022705"/>
    </source>
</evidence>
<evidence type="ECO:0000256" key="11">
    <source>
        <dbReference type="HAMAP-Rule" id="MF_00700"/>
    </source>
</evidence>
<feature type="active site" evidence="11">
    <location>
        <position position="297"/>
    </location>
</feature>
<evidence type="ECO:0000313" key="14">
    <source>
        <dbReference type="EMBL" id="OUJ18745.1"/>
    </source>
</evidence>
<organism evidence="14 15">
    <name type="scientific">Methanonatronarchaeum thermophilum</name>
    <dbReference type="NCBI Taxonomy" id="1927129"/>
    <lineage>
        <taxon>Archaea</taxon>
        <taxon>Methanobacteriati</taxon>
        <taxon>Methanobacteriota</taxon>
        <taxon>Methanonatronarchaeia</taxon>
        <taxon>Methanonatronarchaeales</taxon>
        <taxon>Methanonatronarchaeaceae</taxon>
        <taxon>Methanonatronarchaeum</taxon>
    </lineage>
</organism>
<evidence type="ECO:0000256" key="2">
    <source>
        <dbReference type="ARBA" id="ARBA00022478"/>
    </source>
</evidence>
<feature type="active site" evidence="11">
    <location>
        <position position="100"/>
    </location>
</feature>
<dbReference type="GO" id="GO:0006269">
    <property type="term" value="P:DNA replication, synthesis of primer"/>
    <property type="evidence" value="ECO:0007669"/>
    <property type="project" value="UniProtKB-UniRule"/>
</dbReference>
<dbReference type="Pfam" id="PF01896">
    <property type="entry name" value="DNA_primase_S"/>
    <property type="match status" value="1"/>
</dbReference>
<evidence type="ECO:0000256" key="4">
    <source>
        <dbReference type="ARBA" id="ARBA00022679"/>
    </source>
</evidence>
<evidence type="ECO:0000256" key="3">
    <source>
        <dbReference type="ARBA" id="ARBA00022515"/>
    </source>
</evidence>
<evidence type="ECO:0000256" key="8">
    <source>
        <dbReference type="ARBA" id="ARBA00022842"/>
    </source>
</evidence>
<evidence type="ECO:0000313" key="15">
    <source>
        <dbReference type="Proteomes" id="UP000195137"/>
    </source>
</evidence>
<dbReference type="AlphaFoldDB" id="A0A1Y3GH32"/>
<accession>A0A1Y3GH32</accession>
<comment type="function">
    <text evidence="11">Catalytic subunit of DNA primase, an RNA polymerase that catalyzes the synthesis of short RNA molecules used as primers for DNA polymerase during DNA replication. The small subunit contains the primase catalytic core and has DNA synthesis activity on its own. Binding to the large subunit stabilizes and modulates the activity, increasing the rate of DNA synthesis while decreasing the length of the DNA fragments, and conferring RNA synthesis capability. The DNA polymerase activity may enable DNA primase to also catalyze primer extension after primer synthesis. May also play a role in DNA repair.</text>
</comment>
<dbReference type="GO" id="GO:0046872">
    <property type="term" value="F:metal ion binding"/>
    <property type="evidence" value="ECO:0007669"/>
    <property type="project" value="UniProtKB-KW"/>
</dbReference>
<dbReference type="EMBL" id="MRZU01000003">
    <property type="protein sequence ID" value="OUJ18745.1"/>
    <property type="molecule type" value="Genomic_DNA"/>
</dbReference>
<keyword evidence="7 11" id="KW-0479">Metal-binding</keyword>
<dbReference type="InterPro" id="IPR002755">
    <property type="entry name" value="DNA_primase_S"/>
</dbReference>
<comment type="caution">
    <text evidence="14">The sequence shown here is derived from an EMBL/GenBank/DDBJ whole genome shotgun (WGS) entry which is preliminary data.</text>
</comment>
<dbReference type="PANTHER" id="PTHR10536">
    <property type="entry name" value="DNA PRIMASE SMALL SUBUNIT"/>
    <property type="match status" value="1"/>
</dbReference>
<dbReference type="Gene3D" id="1.10.150.20">
    <property type="entry name" value="5' to 3' exonuclease, C-terminal subdomain"/>
    <property type="match status" value="1"/>
</dbReference>
<keyword evidence="5 11" id="KW-0548">Nucleotidyltransferase</keyword>
<keyword evidence="8 11" id="KW-0460">Magnesium</keyword>
<dbReference type="Proteomes" id="UP000195137">
    <property type="component" value="Unassembled WGS sequence"/>
</dbReference>
<dbReference type="NCBIfam" id="TIGR00335">
    <property type="entry name" value="primase_sml"/>
    <property type="match status" value="1"/>
</dbReference>
<dbReference type="RefSeq" id="WP_086636806.1">
    <property type="nucleotide sequence ID" value="NZ_MRZU01000003.1"/>
</dbReference>
<comment type="similarity">
    <text evidence="1 11 12">Belongs to the eukaryotic-type primase small subunit family.</text>
</comment>
<dbReference type="OrthoDB" id="31125at2157"/>
<dbReference type="GO" id="GO:1990077">
    <property type="term" value="C:primosome complex"/>
    <property type="evidence" value="ECO:0007669"/>
    <property type="project" value="UniProtKB-KW"/>
</dbReference>
<dbReference type="InterPro" id="IPR014052">
    <property type="entry name" value="DNA_primase_ssu_euk/arc"/>
</dbReference>
<dbReference type="SUPFAM" id="SSF56747">
    <property type="entry name" value="Prim-pol domain"/>
    <property type="match status" value="1"/>
</dbReference>
<dbReference type="EC" id="2.7.7.-" evidence="11"/>
<sequence length="393" mass="46007">MRIRTKKYLKENFKKYYTNPNLHIPPQQKNREWGFIHFDKRYPKEISMKRHRAFNNQQEIKQYLQTTAPAHTYYSSAIYKTPNATTMDKKQWEGADLIFDLDADYIANPKQTYKEMLHEVKKEADKLINQFLINDLGFNPKKIQLVFSGGRGYHIHVYDKKIKTLGSNERREIIDYISGKGLSPIKEGSDIQDEVVIEYLKLKKHGNNWDKKITNWIYQELPKKLQNKTKENAIKYLKQLNGVGEKKAERLYKFFTDPERVQRARKTKNLDMVRGVKKDVWTQIIDIAIKKHSVNADEPVTSDIKRLIRLPGSLHGGTGLQVKPIDKQKINEFEPLNDAVIFNDQPVKIKPKKDYQITIKNKKTQITKDTIQEIPKHTAIFLAGRGIAEVEGW</sequence>
<comment type="function">
    <text evidence="13">RNA polymerase that catalyzes the synthesis of short RNA molecules used as primers for DNA polymerase during DNA replication.</text>
</comment>
<evidence type="ECO:0000256" key="12">
    <source>
        <dbReference type="RuleBase" id="RU003514"/>
    </source>
</evidence>
<proteinExistence type="inferred from homology"/>
<name>A0A1Y3GH32_9EURY</name>
<evidence type="ECO:0000256" key="1">
    <source>
        <dbReference type="ARBA" id="ARBA00009762"/>
    </source>
</evidence>
<dbReference type="GO" id="GO:0000428">
    <property type="term" value="C:DNA-directed RNA polymerase complex"/>
    <property type="evidence" value="ECO:0007669"/>
    <property type="project" value="UniProtKB-KW"/>
</dbReference>
<keyword evidence="10 11" id="KW-0464">Manganese</keyword>
<keyword evidence="4 11" id="KW-0808">Transferase</keyword>